<dbReference type="Gene3D" id="1.20.120.530">
    <property type="entry name" value="GntR ligand-binding domain-like"/>
    <property type="match status" value="1"/>
</dbReference>
<keyword evidence="3" id="KW-0804">Transcription</keyword>
<dbReference type="PANTHER" id="PTHR43537">
    <property type="entry name" value="TRANSCRIPTIONAL REGULATOR, GNTR FAMILY"/>
    <property type="match status" value="1"/>
</dbReference>
<gene>
    <name evidence="5" type="ORF">D9543_03635</name>
</gene>
<keyword evidence="2" id="KW-0238">DNA-binding</keyword>
<dbReference type="Pfam" id="PF00392">
    <property type="entry name" value="GntR"/>
    <property type="match status" value="1"/>
</dbReference>
<protein>
    <submittedName>
        <fullName evidence="5">FadR family transcriptional regulator</fullName>
    </submittedName>
</protein>
<evidence type="ECO:0000256" key="2">
    <source>
        <dbReference type="ARBA" id="ARBA00023125"/>
    </source>
</evidence>
<sequence length="228" mass="25175">MVKTTPLLGPVVDQLGTDIVSGNMAEGTRFRLEDIEKRFGISRTVAREAMRTLEHLGMISSGRRVGLRVLPRSSWAVYDPAIISWRLAHDKTRPEQAARLNELRLGVEPVAAQLAARNATPQQRRELLRLAGRLAELETTPSPRVGDELETDLQFHTIILEASGNEMIAALAPTLLAMLKGKSVFGSRKRDPIRGTAQLHMELAQEINAGEAEAAERTSRAILDRTRS</sequence>
<feature type="domain" description="HTH gntR-type" evidence="4">
    <location>
        <begin position="5"/>
        <end position="72"/>
    </location>
</feature>
<dbReference type="SUPFAM" id="SSF48008">
    <property type="entry name" value="GntR ligand-binding domain-like"/>
    <property type="match status" value="1"/>
</dbReference>
<dbReference type="RefSeq" id="WP_121927555.1">
    <property type="nucleotide sequence ID" value="NZ_JAACBT010000053.1"/>
</dbReference>
<dbReference type="PROSITE" id="PS50949">
    <property type="entry name" value="HTH_GNTR"/>
    <property type="match status" value="1"/>
</dbReference>
<organism evidence="5 6">
    <name type="scientific">Corynebacterium macginleyi</name>
    <dbReference type="NCBI Taxonomy" id="38290"/>
    <lineage>
        <taxon>Bacteria</taxon>
        <taxon>Bacillati</taxon>
        <taxon>Actinomycetota</taxon>
        <taxon>Actinomycetes</taxon>
        <taxon>Mycobacteriales</taxon>
        <taxon>Corynebacteriaceae</taxon>
        <taxon>Corynebacterium</taxon>
    </lineage>
</organism>
<dbReference type="InterPro" id="IPR036388">
    <property type="entry name" value="WH-like_DNA-bd_sf"/>
</dbReference>
<dbReference type="EMBL" id="REGC01000003">
    <property type="protein sequence ID" value="RMB63088.1"/>
    <property type="molecule type" value="Genomic_DNA"/>
</dbReference>
<comment type="caution">
    <text evidence="5">The sequence shown here is derived from an EMBL/GenBank/DDBJ whole genome shotgun (WGS) entry which is preliminary data.</text>
</comment>
<dbReference type="PANTHER" id="PTHR43537:SF44">
    <property type="entry name" value="GNTR FAMILY REGULATORY PROTEIN"/>
    <property type="match status" value="1"/>
</dbReference>
<name>A0A3M0HB76_9CORY</name>
<keyword evidence="1" id="KW-0805">Transcription regulation</keyword>
<dbReference type="Proteomes" id="UP000270649">
    <property type="component" value="Unassembled WGS sequence"/>
</dbReference>
<dbReference type="Gene3D" id="1.10.10.10">
    <property type="entry name" value="Winged helix-like DNA-binding domain superfamily/Winged helix DNA-binding domain"/>
    <property type="match status" value="1"/>
</dbReference>
<dbReference type="OrthoDB" id="4164516at2"/>
<evidence type="ECO:0000256" key="3">
    <source>
        <dbReference type="ARBA" id="ARBA00023163"/>
    </source>
</evidence>
<dbReference type="GO" id="GO:0003700">
    <property type="term" value="F:DNA-binding transcription factor activity"/>
    <property type="evidence" value="ECO:0007669"/>
    <property type="project" value="InterPro"/>
</dbReference>
<dbReference type="GO" id="GO:0003677">
    <property type="term" value="F:DNA binding"/>
    <property type="evidence" value="ECO:0007669"/>
    <property type="project" value="UniProtKB-KW"/>
</dbReference>
<dbReference type="InterPro" id="IPR011711">
    <property type="entry name" value="GntR_C"/>
</dbReference>
<evidence type="ECO:0000256" key="1">
    <source>
        <dbReference type="ARBA" id="ARBA00023015"/>
    </source>
</evidence>
<evidence type="ECO:0000313" key="6">
    <source>
        <dbReference type="Proteomes" id="UP000270649"/>
    </source>
</evidence>
<dbReference type="InterPro" id="IPR008920">
    <property type="entry name" value="TF_FadR/GntR_C"/>
</dbReference>
<evidence type="ECO:0000313" key="5">
    <source>
        <dbReference type="EMBL" id="RMB63088.1"/>
    </source>
</evidence>
<dbReference type="SMART" id="SM00345">
    <property type="entry name" value="HTH_GNTR"/>
    <property type="match status" value="1"/>
</dbReference>
<dbReference type="InterPro" id="IPR036390">
    <property type="entry name" value="WH_DNA-bd_sf"/>
</dbReference>
<dbReference type="AlphaFoldDB" id="A0A3M0HB76"/>
<proteinExistence type="predicted"/>
<dbReference type="SUPFAM" id="SSF46785">
    <property type="entry name" value="Winged helix' DNA-binding domain"/>
    <property type="match status" value="1"/>
</dbReference>
<accession>A0A3M0HB76</accession>
<reference evidence="5 6" key="1">
    <citation type="submission" date="2018-10" db="EMBL/GenBank/DDBJ databases">
        <title>Corynebacterium macginleyi genome sequencing and assembly of the type strain and two clinical samples.</title>
        <authorList>
            <person name="Bernier A.-M."/>
            <person name="Bernard K."/>
        </authorList>
    </citation>
    <scope>NUCLEOTIDE SEQUENCE [LARGE SCALE GENOMIC DNA]</scope>
    <source>
        <strain evidence="5 6">NML 120205</strain>
    </source>
</reference>
<dbReference type="SMART" id="SM00895">
    <property type="entry name" value="FCD"/>
    <property type="match status" value="1"/>
</dbReference>
<evidence type="ECO:0000259" key="4">
    <source>
        <dbReference type="PROSITE" id="PS50949"/>
    </source>
</evidence>
<dbReference type="InterPro" id="IPR000524">
    <property type="entry name" value="Tscrpt_reg_HTH_GntR"/>
</dbReference>
<dbReference type="Pfam" id="PF07729">
    <property type="entry name" value="FCD"/>
    <property type="match status" value="1"/>
</dbReference>